<evidence type="ECO:0000313" key="1">
    <source>
        <dbReference type="EMBL" id="NGO44207.1"/>
    </source>
</evidence>
<reference evidence="1 2" key="1">
    <citation type="submission" date="2020-02" db="EMBL/GenBank/DDBJ databases">
        <title>Whole-genome analyses of novel actinobacteria.</title>
        <authorList>
            <person name="Sahin N."/>
            <person name="Tokatli A."/>
        </authorList>
    </citation>
    <scope>NUCLEOTIDE SEQUENCE [LARGE SCALE GENOMIC DNA]</scope>
    <source>
        <strain evidence="1 2">YC419</strain>
    </source>
</reference>
<dbReference type="Proteomes" id="UP001518140">
    <property type="component" value="Unassembled WGS sequence"/>
</dbReference>
<proteinExistence type="predicted"/>
<sequence length="339" mass="36918">MPHPSLEFLGVRSEEEAFYRMLLRTGGVDLKEAAENSSPGEESTRSLQKRACELGLATIADGLLRPAAPAKAIEALIDRRVTLAREELENSAAEHDIVTSLLAERDAAPVSDAVAGTDRPTMERLVGIDRVRAAIDELTFFTRTESLTTWPSGLIPPQAIAASRSPNERILRRGIRMRSLIGAAALDDPGTMAYLRELTAKGAEIRISRLPLERVLIFDRVAALTPIDPADSSRGALLAREPGLVATLVSLFDRMWGQAHELPPPSGEGVGAEPADHRPGEIERKILESLCMADKDETGARDVGMSVRTYRKYVASLMHQLGASSRFQAALLARERGWI</sequence>
<comment type="caution">
    <text evidence="1">The sequence shown here is derived from an EMBL/GenBank/DDBJ whole genome shotgun (WGS) entry which is preliminary data.</text>
</comment>
<dbReference type="InterPro" id="IPR016032">
    <property type="entry name" value="Sig_transdc_resp-reg_C-effctor"/>
</dbReference>
<keyword evidence="2" id="KW-1185">Reference proteome</keyword>
<dbReference type="SUPFAM" id="SSF46894">
    <property type="entry name" value="C-terminal effector domain of the bipartite response regulators"/>
    <property type="match status" value="1"/>
</dbReference>
<dbReference type="RefSeq" id="WP_165340799.1">
    <property type="nucleotide sequence ID" value="NZ_JAAKZX010000056.1"/>
</dbReference>
<dbReference type="EMBL" id="JAAKZX010000056">
    <property type="protein sequence ID" value="NGO44207.1"/>
    <property type="molecule type" value="Genomic_DNA"/>
</dbReference>
<dbReference type="PANTHER" id="PTHR34293">
    <property type="entry name" value="HTH-TYPE TRANSCRIPTIONAL REGULATOR TRMBL2"/>
    <property type="match status" value="1"/>
</dbReference>
<dbReference type="Gene3D" id="1.10.10.10">
    <property type="entry name" value="Winged helix-like DNA-binding domain superfamily/Winged helix DNA-binding domain"/>
    <property type="match status" value="1"/>
</dbReference>
<gene>
    <name evidence="1" type="ORF">G6048_19235</name>
</gene>
<dbReference type="InterPro" id="IPR036388">
    <property type="entry name" value="WH-like_DNA-bd_sf"/>
</dbReference>
<dbReference type="PANTHER" id="PTHR34293:SF1">
    <property type="entry name" value="HTH-TYPE TRANSCRIPTIONAL REGULATOR TRMBL2"/>
    <property type="match status" value="1"/>
</dbReference>
<protein>
    <submittedName>
        <fullName evidence="1">Response regulator transcription factor</fullName>
    </submittedName>
</protein>
<organism evidence="1 2">
    <name type="scientific">Streptomyces ureilyticus</name>
    <dbReference type="NCBI Taxonomy" id="1775131"/>
    <lineage>
        <taxon>Bacteria</taxon>
        <taxon>Bacillati</taxon>
        <taxon>Actinomycetota</taxon>
        <taxon>Actinomycetes</taxon>
        <taxon>Kitasatosporales</taxon>
        <taxon>Streptomycetaceae</taxon>
        <taxon>Streptomyces</taxon>
    </lineage>
</organism>
<evidence type="ECO:0000313" key="2">
    <source>
        <dbReference type="Proteomes" id="UP001518140"/>
    </source>
</evidence>
<dbReference type="InterPro" id="IPR051797">
    <property type="entry name" value="TrmB-like"/>
</dbReference>
<accession>A0ABX0DYW1</accession>
<name>A0ABX0DYW1_9ACTN</name>